<protein>
    <submittedName>
        <fullName evidence="2">Uncharacterized protein</fullName>
    </submittedName>
</protein>
<name>A0A1M6M6L1_REIAG</name>
<dbReference type="EMBL" id="FRAA01000001">
    <property type="protein sequence ID" value="SHJ79059.1"/>
    <property type="molecule type" value="Genomic_DNA"/>
</dbReference>
<proteinExistence type="predicted"/>
<keyword evidence="3" id="KW-1185">Reference proteome</keyword>
<feature type="transmembrane region" description="Helical" evidence="1">
    <location>
        <begin position="36"/>
        <end position="55"/>
    </location>
</feature>
<feature type="transmembrane region" description="Helical" evidence="1">
    <location>
        <begin position="67"/>
        <end position="92"/>
    </location>
</feature>
<accession>A0A1M6M6L1</accession>
<dbReference type="AlphaFoldDB" id="A0A1M6M6L1"/>
<reference evidence="3" key="1">
    <citation type="submission" date="2016-11" db="EMBL/GenBank/DDBJ databases">
        <authorList>
            <person name="Varghese N."/>
            <person name="Submissions S."/>
        </authorList>
    </citation>
    <scope>NUCLEOTIDE SEQUENCE [LARGE SCALE GENOMIC DNA]</scope>
    <source>
        <strain evidence="3">DSM 26134</strain>
    </source>
</reference>
<evidence type="ECO:0000256" key="1">
    <source>
        <dbReference type="SAM" id="Phobius"/>
    </source>
</evidence>
<sequence>MIESYLSIGLGTLSLILLLVKHLLQANNSTLHTLQAIVSMAFSAVGLYTILSLTLSIESTEQLDALLLLRIGTNLTVVTLGGFILNDAITSFNLTVSQHLKPTALPYQKIPLFRTFLSLSSISLGVIQMYVS</sequence>
<evidence type="ECO:0000313" key="3">
    <source>
        <dbReference type="Proteomes" id="UP000184474"/>
    </source>
</evidence>
<organism evidence="2 3">
    <name type="scientific">Reichenbachiella agariperforans</name>
    <dbReference type="NCBI Taxonomy" id="156994"/>
    <lineage>
        <taxon>Bacteria</taxon>
        <taxon>Pseudomonadati</taxon>
        <taxon>Bacteroidota</taxon>
        <taxon>Cytophagia</taxon>
        <taxon>Cytophagales</taxon>
        <taxon>Reichenbachiellaceae</taxon>
        <taxon>Reichenbachiella</taxon>
    </lineage>
</organism>
<dbReference type="Proteomes" id="UP000184474">
    <property type="component" value="Unassembled WGS sequence"/>
</dbReference>
<keyword evidence="1" id="KW-0812">Transmembrane</keyword>
<gene>
    <name evidence="2" type="ORF">SAMN04488028_1011248</name>
</gene>
<feature type="transmembrane region" description="Helical" evidence="1">
    <location>
        <begin position="112"/>
        <end position="131"/>
    </location>
</feature>
<dbReference type="RefSeq" id="WP_073120408.1">
    <property type="nucleotide sequence ID" value="NZ_FRAA01000001.1"/>
</dbReference>
<evidence type="ECO:0000313" key="2">
    <source>
        <dbReference type="EMBL" id="SHJ79059.1"/>
    </source>
</evidence>
<keyword evidence="1" id="KW-0472">Membrane</keyword>
<keyword evidence="1" id="KW-1133">Transmembrane helix</keyword>